<gene>
    <name evidence="3" type="ORF">Enr17x_53290</name>
</gene>
<name>A0A518IJI7_9PLAN</name>
<evidence type="ECO:0008006" key="5">
    <source>
        <dbReference type="Google" id="ProtNLM"/>
    </source>
</evidence>
<evidence type="ECO:0000313" key="3">
    <source>
        <dbReference type="EMBL" id="QDV53257.1"/>
    </source>
</evidence>
<dbReference type="RefSeq" id="WP_198000797.1">
    <property type="nucleotide sequence ID" value="NZ_CP037452.1"/>
</dbReference>
<organism evidence="3 4">
    <name type="scientific">Gimesia fumaroli</name>
    <dbReference type="NCBI Taxonomy" id="2527976"/>
    <lineage>
        <taxon>Bacteria</taxon>
        <taxon>Pseudomonadati</taxon>
        <taxon>Planctomycetota</taxon>
        <taxon>Planctomycetia</taxon>
        <taxon>Planctomycetales</taxon>
        <taxon>Planctomycetaceae</taxon>
        <taxon>Gimesia</taxon>
    </lineage>
</organism>
<keyword evidence="4" id="KW-1185">Reference proteome</keyword>
<evidence type="ECO:0000313" key="4">
    <source>
        <dbReference type="Proteomes" id="UP000318313"/>
    </source>
</evidence>
<evidence type="ECO:0000256" key="2">
    <source>
        <dbReference type="SAM" id="SignalP"/>
    </source>
</evidence>
<dbReference type="EMBL" id="CP037452">
    <property type="protein sequence ID" value="QDV53257.1"/>
    <property type="molecule type" value="Genomic_DNA"/>
</dbReference>
<dbReference type="KEGG" id="gfm:Enr17x_53290"/>
<dbReference type="PROSITE" id="PS51257">
    <property type="entry name" value="PROKAR_LIPOPROTEIN"/>
    <property type="match status" value="1"/>
</dbReference>
<dbReference type="Proteomes" id="UP000318313">
    <property type="component" value="Chromosome"/>
</dbReference>
<keyword evidence="2" id="KW-0732">Signal</keyword>
<feature type="region of interest" description="Disordered" evidence="1">
    <location>
        <begin position="18"/>
        <end position="53"/>
    </location>
</feature>
<dbReference type="AlphaFoldDB" id="A0A518IJI7"/>
<protein>
    <recommendedName>
        <fullName evidence="5">Lipoprotein</fullName>
    </recommendedName>
</protein>
<evidence type="ECO:0000256" key="1">
    <source>
        <dbReference type="SAM" id="MobiDB-lite"/>
    </source>
</evidence>
<sequence precursor="true">MKKTFLMLICLCGITGLATGCGDDSGPKDMPKETTPEPDDTTLLDSSFSKDYC</sequence>
<reference evidence="3 4" key="1">
    <citation type="submission" date="2019-03" db="EMBL/GenBank/DDBJ databases">
        <title>Deep-cultivation of Planctomycetes and their phenomic and genomic characterization uncovers novel biology.</title>
        <authorList>
            <person name="Wiegand S."/>
            <person name="Jogler M."/>
            <person name="Boedeker C."/>
            <person name="Pinto D."/>
            <person name="Vollmers J."/>
            <person name="Rivas-Marin E."/>
            <person name="Kohn T."/>
            <person name="Peeters S.H."/>
            <person name="Heuer A."/>
            <person name="Rast P."/>
            <person name="Oberbeckmann S."/>
            <person name="Bunk B."/>
            <person name="Jeske O."/>
            <person name="Meyerdierks A."/>
            <person name="Storesund J.E."/>
            <person name="Kallscheuer N."/>
            <person name="Luecker S."/>
            <person name="Lage O.M."/>
            <person name="Pohl T."/>
            <person name="Merkel B.J."/>
            <person name="Hornburger P."/>
            <person name="Mueller R.-W."/>
            <person name="Bruemmer F."/>
            <person name="Labrenz M."/>
            <person name="Spormann A.M."/>
            <person name="Op den Camp H."/>
            <person name="Overmann J."/>
            <person name="Amann R."/>
            <person name="Jetten M.S.M."/>
            <person name="Mascher T."/>
            <person name="Medema M.H."/>
            <person name="Devos D.P."/>
            <person name="Kaster A.-K."/>
            <person name="Ovreas L."/>
            <person name="Rohde M."/>
            <person name="Galperin M.Y."/>
            <person name="Jogler C."/>
        </authorList>
    </citation>
    <scope>NUCLEOTIDE SEQUENCE [LARGE SCALE GENOMIC DNA]</scope>
    <source>
        <strain evidence="3 4">Enr17</strain>
    </source>
</reference>
<feature type="signal peptide" evidence="2">
    <location>
        <begin position="1"/>
        <end position="18"/>
    </location>
</feature>
<proteinExistence type="predicted"/>
<accession>A0A518IJI7</accession>
<feature type="chain" id="PRO_5022145616" description="Lipoprotein" evidence="2">
    <location>
        <begin position="19"/>
        <end position="53"/>
    </location>
</feature>
<feature type="compositionally biased region" description="Basic and acidic residues" evidence="1">
    <location>
        <begin position="25"/>
        <end position="35"/>
    </location>
</feature>